<feature type="non-terminal residue" evidence="2">
    <location>
        <position position="1"/>
    </location>
</feature>
<dbReference type="AlphaFoldDB" id="A0A9W7ANU3"/>
<proteinExistence type="predicted"/>
<gene>
    <name evidence="2" type="ORF">TrRE_jg6240</name>
</gene>
<evidence type="ECO:0000313" key="3">
    <source>
        <dbReference type="Proteomes" id="UP001165082"/>
    </source>
</evidence>
<dbReference type="EMBL" id="BRXZ01001672">
    <property type="protein sequence ID" value="GMH76386.1"/>
    <property type="molecule type" value="Genomic_DNA"/>
</dbReference>
<protein>
    <submittedName>
        <fullName evidence="2">Uncharacterized protein</fullName>
    </submittedName>
</protein>
<accession>A0A9W7ANU3</accession>
<dbReference type="OrthoDB" id="19261at2759"/>
<comment type="caution">
    <text evidence="2">The sequence shown here is derived from an EMBL/GenBank/DDBJ whole genome shotgun (WGS) entry which is preliminary data.</text>
</comment>
<dbReference type="Proteomes" id="UP001165082">
    <property type="component" value="Unassembled WGS sequence"/>
</dbReference>
<dbReference type="Gene3D" id="1.20.5.110">
    <property type="match status" value="1"/>
</dbReference>
<keyword evidence="3" id="KW-1185">Reference proteome</keyword>
<sequence length="286" mass="32455">MHKDDFAKVMAAEKGKYGEEVDCTADAKVLVRYVDKMNRDYGGVTISQISTEWKKTKTSEMDPIISGYAMRGKLSKDRIERMTVQLMIKSILKFRIDSNKYGSNMYIVPGPFGGKLLESKTSRLTVLTVDMDISYWDDSLQTEIQSVTELMRTLNSSSGSDRSNRINDVESKLSRIRNILKSFKMETRLIKDGIVRRSFEQKYDDYDARIKTLTSEAKWAKTSGNKRELFGGAASSSHTAEEEGDAMLNRADALQDKTEESLQHTRQMVDATKDVAVATLEELHRQ</sequence>
<keyword evidence="1" id="KW-0175">Coiled coil</keyword>
<name>A0A9W7ANU3_9STRA</name>
<feature type="coiled-coil region" evidence="1">
    <location>
        <begin position="166"/>
        <end position="216"/>
    </location>
</feature>
<organism evidence="2 3">
    <name type="scientific">Triparma retinervis</name>
    <dbReference type="NCBI Taxonomy" id="2557542"/>
    <lineage>
        <taxon>Eukaryota</taxon>
        <taxon>Sar</taxon>
        <taxon>Stramenopiles</taxon>
        <taxon>Ochrophyta</taxon>
        <taxon>Bolidophyceae</taxon>
        <taxon>Parmales</taxon>
        <taxon>Triparmaceae</taxon>
        <taxon>Triparma</taxon>
    </lineage>
</organism>
<dbReference type="Gene3D" id="1.20.58.400">
    <property type="entry name" value="t-snare proteins"/>
    <property type="match status" value="1"/>
</dbReference>
<reference evidence="2" key="1">
    <citation type="submission" date="2022-07" db="EMBL/GenBank/DDBJ databases">
        <title>Genome analysis of Parmales, a sister group of diatoms, reveals the evolutionary specialization of diatoms from phago-mixotrophs to photoautotrophs.</title>
        <authorList>
            <person name="Ban H."/>
            <person name="Sato S."/>
            <person name="Yoshikawa S."/>
            <person name="Kazumasa Y."/>
            <person name="Nakamura Y."/>
            <person name="Ichinomiya M."/>
            <person name="Saitoh K."/>
            <person name="Sato N."/>
            <person name="Blanc-Mathieu R."/>
            <person name="Endo H."/>
            <person name="Kuwata A."/>
            <person name="Ogata H."/>
        </authorList>
    </citation>
    <scope>NUCLEOTIDE SEQUENCE</scope>
</reference>
<dbReference type="Gene3D" id="1.10.10.10">
    <property type="entry name" value="Winged helix-like DNA-binding domain superfamily/Winged helix DNA-binding domain"/>
    <property type="match status" value="1"/>
</dbReference>
<dbReference type="InterPro" id="IPR036388">
    <property type="entry name" value="WH-like_DNA-bd_sf"/>
</dbReference>
<evidence type="ECO:0000256" key="1">
    <source>
        <dbReference type="SAM" id="Coils"/>
    </source>
</evidence>
<evidence type="ECO:0000313" key="2">
    <source>
        <dbReference type="EMBL" id="GMH76386.1"/>
    </source>
</evidence>
<dbReference type="InterPro" id="IPR038407">
    <property type="entry name" value="v-SNARE_N_sf"/>
</dbReference>